<organism evidence="2 3">
    <name type="scientific">Metapseudomonas otitidis</name>
    <dbReference type="NCBI Taxonomy" id="319939"/>
    <lineage>
        <taxon>Bacteria</taxon>
        <taxon>Pseudomonadati</taxon>
        <taxon>Pseudomonadota</taxon>
        <taxon>Gammaproteobacteria</taxon>
        <taxon>Pseudomonadales</taxon>
        <taxon>Pseudomonadaceae</taxon>
        <taxon>Metapseudomonas</taxon>
    </lineage>
</organism>
<dbReference type="Proteomes" id="UP000461288">
    <property type="component" value="Unassembled WGS sequence"/>
</dbReference>
<proteinExistence type="predicted"/>
<dbReference type="Pfam" id="PF01844">
    <property type="entry name" value="HNH"/>
    <property type="match status" value="1"/>
</dbReference>
<dbReference type="GO" id="GO:0003676">
    <property type="term" value="F:nucleic acid binding"/>
    <property type="evidence" value="ECO:0007669"/>
    <property type="project" value="InterPro"/>
</dbReference>
<keyword evidence="2" id="KW-0255">Endonuclease</keyword>
<dbReference type="EMBL" id="WTFN01000068">
    <property type="protein sequence ID" value="MWK58748.1"/>
    <property type="molecule type" value="Genomic_DNA"/>
</dbReference>
<dbReference type="Gene3D" id="1.10.30.50">
    <property type="match status" value="1"/>
</dbReference>
<evidence type="ECO:0000313" key="2">
    <source>
        <dbReference type="EMBL" id="MWK58748.1"/>
    </source>
</evidence>
<dbReference type="GO" id="GO:0008270">
    <property type="term" value="F:zinc ion binding"/>
    <property type="evidence" value="ECO:0007669"/>
    <property type="project" value="InterPro"/>
</dbReference>
<comment type="caution">
    <text evidence="2">The sequence shown here is derived from an EMBL/GenBank/DDBJ whole genome shotgun (WGS) entry which is preliminary data.</text>
</comment>
<reference evidence="2 3" key="1">
    <citation type="submission" date="2019-12" db="EMBL/GenBank/DDBJ databases">
        <title>Draft genome sequence of Pseudomonas otitidis recovered from a chicken carcass.</title>
        <authorList>
            <person name="Vieira T.R."/>
            <person name="Oliviera E.F.C."/>
            <person name="Silva N.M.V."/>
            <person name="Sambrano G.E."/>
            <person name="Cibulski S.P."/>
            <person name="Cardoso M.R.I."/>
        </authorList>
    </citation>
    <scope>NUCLEOTIDE SEQUENCE [LARGE SCALE GENOMIC DNA]</scope>
    <source>
        <strain evidence="2 3">25_K</strain>
    </source>
</reference>
<feature type="domain" description="HNH" evidence="1">
    <location>
        <begin position="52"/>
        <end position="85"/>
    </location>
</feature>
<dbReference type="RefSeq" id="WP_160482081.1">
    <property type="nucleotide sequence ID" value="NZ_WTFN01000068.1"/>
</dbReference>
<keyword evidence="2" id="KW-0540">Nuclease</keyword>
<dbReference type="AlphaFoldDB" id="A0A7X3HB68"/>
<name>A0A7X3HB68_9GAMM</name>
<gene>
    <name evidence="2" type="ORF">GO594_22425</name>
</gene>
<dbReference type="GO" id="GO:0004519">
    <property type="term" value="F:endonuclease activity"/>
    <property type="evidence" value="ECO:0007669"/>
    <property type="project" value="UniProtKB-KW"/>
</dbReference>
<dbReference type="InterPro" id="IPR002711">
    <property type="entry name" value="HNH"/>
</dbReference>
<accession>A0A7X3HB68</accession>
<evidence type="ECO:0000313" key="3">
    <source>
        <dbReference type="Proteomes" id="UP000461288"/>
    </source>
</evidence>
<protein>
    <submittedName>
        <fullName evidence="2">Restriction endonuclease</fullName>
    </submittedName>
</protein>
<evidence type="ECO:0000259" key="1">
    <source>
        <dbReference type="Pfam" id="PF01844"/>
    </source>
</evidence>
<sequence length="126" mass="14158">MPKNALKKHRQSAFDRQHGKCCYCGFSMWQGSPESFAKAHGISEAQARHFRCTAEHLLARQDGGTDSESNIAAACARCNALRHQRKSPPEPVKYQALVQSRLDKGRWHCIPPKAKLKRSKPVHLSP</sequence>
<keyword evidence="2" id="KW-0378">Hydrolase</keyword>